<dbReference type="Proteomes" id="UP000004535">
    <property type="component" value="Unassembled WGS sequence"/>
</dbReference>
<name>B9BQH3_9BURK</name>
<evidence type="ECO:0000313" key="1">
    <source>
        <dbReference type="EMBL" id="EEE06868.1"/>
    </source>
</evidence>
<dbReference type="AlphaFoldDB" id="B9BQH3"/>
<dbReference type="EMBL" id="ACFC01000005">
    <property type="protein sequence ID" value="EEE06868.1"/>
    <property type="molecule type" value="Genomic_DNA"/>
</dbReference>
<reference evidence="1 2" key="1">
    <citation type="journal article" date="2012" name="J. Bacteriol.">
        <title>Draft Genome Sequence Determination for Cystic Fibrosis and Chronic Granulomatous Disease Burkholderia multivorans Isolates.</title>
        <authorList>
            <person name="Varga J.J."/>
            <person name="Losada L."/>
            <person name="Zelazny A.M."/>
            <person name="Brinkac L."/>
            <person name="Harkins D."/>
            <person name="Radune D."/>
            <person name="Hostetler J."/>
            <person name="Sampaio E.P."/>
            <person name="Ronning C.M."/>
            <person name="Nierman W.C."/>
            <person name="Greenberg D.E."/>
            <person name="Holland S.M."/>
            <person name="Goldberg J.B."/>
        </authorList>
    </citation>
    <scope>NUCLEOTIDE SEQUENCE [LARGE SCALE GENOMIC DNA]</scope>
    <source>
        <strain evidence="1 2">CGD2</strain>
    </source>
</reference>
<comment type="caution">
    <text evidence="1">The sequence shown here is derived from an EMBL/GenBank/DDBJ whole genome shotgun (WGS) entry which is preliminary data.</text>
</comment>
<gene>
    <name evidence="1" type="ORF">BURMUCGD2_1196</name>
</gene>
<protein>
    <submittedName>
        <fullName evidence="1">Uncharacterized protein</fullName>
    </submittedName>
</protein>
<proteinExistence type="predicted"/>
<accession>B9BQH3</accession>
<evidence type="ECO:0000313" key="2">
    <source>
        <dbReference type="Proteomes" id="UP000004535"/>
    </source>
</evidence>
<sequence>MRVLRAFAQKITGCDESIGESPVRRAAQLLESLGRYPREAHWDDREYLDVWIDEITELAS</sequence>
<organism evidence="1 2">
    <name type="scientific">Burkholderia multivorans CGD2</name>
    <dbReference type="NCBI Taxonomy" id="513052"/>
    <lineage>
        <taxon>Bacteria</taxon>
        <taxon>Pseudomonadati</taxon>
        <taxon>Pseudomonadota</taxon>
        <taxon>Betaproteobacteria</taxon>
        <taxon>Burkholderiales</taxon>
        <taxon>Burkholderiaceae</taxon>
        <taxon>Burkholderia</taxon>
        <taxon>Burkholderia cepacia complex</taxon>
    </lineage>
</organism>